<accession>A0A4D6LL85</accession>
<reference evidence="2 3" key="1">
    <citation type="submission" date="2019-04" db="EMBL/GenBank/DDBJ databases">
        <title>An improved genome assembly and genetic linkage map for asparagus bean, Vigna unguiculata ssp. sesquipedialis.</title>
        <authorList>
            <person name="Xia Q."/>
            <person name="Zhang R."/>
            <person name="Dong Y."/>
        </authorList>
    </citation>
    <scope>NUCLEOTIDE SEQUENCE [LARGE SCALE GENOMIC DNA]</scope>
    <source>
        <tissue evidence="2">Leaf</tissue>
    </source>
</reference>
<organism evidence="2 3">
    <name type="scientific">Vigna unguiculata</name>
    <name type="common">Cowpea</name>
    <dbReference type="NCBI Taxonomy" id="3917"/>
    <lineage>
        <taxon>Eukaryota</taxon>
        <taxon>Viridiplantae</taxon>
        <taxon>Streptophyta</taxon>
        <taxon>Embryophyta</taxon>
        <taxon>Tracheophyta</taxon>
        <taxon>Spermatophyta</taxon>
        <taxon>Magnoliopsida</taxon>
        <taxon>eudicotyledons</taxon>
        <taxon>Gunneridae</taxon>
        <taxon>Pentapetalae</taxon>
        <taxon>rosids</taxon>
        <taxon>fabids</taxon>
        <taxon>Fabales</taxon>
        <taxon>Fabaceae</taxon>
        <taxon>Papilionoideae</taxon>
        <taxon>50 kb inversion clade</taxon>
        <taxon>NPAAA clade</taxon>
        <taxon>indigoferoid/millettioid clade</taxon>
        <taxon>Phaseoleae</taxon>
        <taxon>Vigna</taxon>
    </lineage>
</organism>
<name>A0A4D6LL85_VIGUN</name>
<evidence type="ECO:0000313" key="3">
    <source>
        <dbReference type="Proteomes" id="UP000501690"/>
    </source>
</evidence>
<evidence type="ECO:0000256" key="1">
    <source>
        <dbReference type="SAM" id="MobiDB-lite"/>
    </source>
</evidence>
<dbReference type="AlphaFoldDB" id="A0A4D6LL85"/>
<protein>
    <submittedName>
        <fullName evidence="2">Uncharacterized protein</fullName>
    </submittedName>
</protein>
<evidence type="ECO:0000313" key="2">
    <source>
        <dbReference type="EMBL" id="QCD89532.1"/>
    </source>
</evidence>
<dbReference type="EMBL" id="CP039348">
    <property type="protein sequence ID" value="QCD89532.1"/>
    <property type="molecule type" value="Genomic_DNA"/>
</dbReference>
<proteinExistence type="predicted"/>
<keyword evidence="3" id="KW-1185">Reference proteome</keyword>
<gene>
    <name evidence="2" type="ORF">DEO72_LG4g478</name>
</gene>
<dbReference type="Proteomes" id="UP000501690">
    <property type="component" value="Linkage Group LG4"/>
</dbReference>
<sequence>MLPRLGEIPSPGRAAISLKVRPIPRLNEKPLKPRHFSLRPRSGECLSPERDGVAQNTHTSRLGEISRSKEPKFPPDLA</sequence>
<feature type="region of interest" description="Disordered" evidence="1">
    <location>
        <begin position="28"/>
        <end position="78"/>
    </location>
</feature>
<feature type="compositionally biased region" description="Basic and acidic residues" evidence="1">
    <location>
        <begin position="64"/>
        <end position="78"/>
    </location>
</feature>